<dbReference type="AlphaFoldDB" id="A0AAV3NQL3"/>
<dbReference type="PANTHER" id="PTHR33172">
    <property type="entry name" value="OS08G0516900 PROTEIN"/>
    <property type="match status" value="1"/>
</dbReference>
<evidence type="ECO:0000256" key="2">
    <source>
        <dbReference type="ARBA" id="ARBA00023242"/>
    </source>
</evidence>
<keyword evidence="5" id="KW-1185">Reference proteome</keyword>
<dbReference type="PANTHER" id="PTHR33172:SF37">
    <property type="entry name" value="PROTEIN OXIDATIVE STRESS 3 LIKE 1"/>
    <property type="match status" value="1"/>
</dbReference>
<comment type="subcellular location">
    <subcellularLocation>
        <location evidence="1">Nucleus</location>
    </subcellularLocation>
</comment>
<gene>
    <name evidence="4" type="ORF">LIER_01470</name>
</gene>
<dbReference type="GO" id="GO:0006950">
    <property type="term" value="P:response to stress"/>
    <property type="evidence" value="ECO:0007669"/>
    <property type="project" value="UniProtKB-ARBA"/>
</dbReference>
<comment type="caution">
    <text evidence="4">The sequence shown here is derived from an EMBL/GenBank/DDBJ whole genome shotgun (WGS) entry which is preliminary data.</text>
</comment>
<organism evidence="4 5">
    <name type="scientific">Lithospermum erythrorhizon</name>
    <name type="common">Purple gromwell</name>
    <name type="synonym">Lithospermum officinale var. erythrorhizon</name>
    <dbReference type="NCBI Taxonomy" id="34254"/>
    <lineage>
        <taxon>Eukaryota</taxon>
        <taxon>Viridiplantae</taxon>
        <taxon>Streptophyta</taxon>
        <taxon>Embryophyta</taxon>
        <taxon>Tracheophyta</taxon>
        <taxon>Spermatophyta</taxon>
        <taxon>Magnoliopsida</taxon>
        <taxon>eudicotyledons</taxon>
        <taxon>Gunneridae</taxon>
        <taxon>Pentapetalae</taxon>
        <taxon>asterids</taxon>
        <taxon>lamiids</taxon>
        <taxon>Boraginales</taxon>
        <taxon>Boraginaceae</taxon>
        <taxon>Boraginoideae</taxon>
        <taxon>Lithospermeae</taxon>
        <taxon>Lithospermum</taxon>
    </lineage>
</organism>
<feature type="compositionally biased region" description="Low complexity" evidence="3">
    <location>
        <begin position="52"/>
        <end position="66"/>
    </location>
</feature>
<feature type="region of interest" description="Disordered" evidence="3">
    <location>
        <begin position="45"/>
        <end position="80"/>
    </location>
</feature>
<evidence type="ECO:0000313" key="5">
    <source>
        <dbReference type="Proteomes" id="UP001454036"/>
    </source>
</evidence>
<evidence type="ECO:0000256" key="3">
    <source>
        <dbReference type="SAM" id="MobiDB-lite"/>
    </source>
</evidence>
<dbReference type="InterPro" id="IPR051992">
    <property type="entry name" value="OxStress_Response_Reg"/>
</dbReference>
<evidence type="ECO:0000256" key="1">
    <source>
        <dbReference type="ARBA" id="ARBA00004123"/>
    </source>
</evidence>
<dbReference type="EMBL" id="BAABME010000142">
    <property type="protein sequence ID" value="GAA0140043.1"/>
    <property type="molecule type" value="Genomic_DNA"/>
</dbReference>
<dbReference type="GO" id="GO:0005634">
    <property type="term" value="C:nucleus"/>
    <property type="evidence" value="ECO:0007669"/>
    <property type="project" value="UniProtKB-SubCell"/>
</dbReference>
<protein>
    <submittedName>
        <fullName evidence="4">Uncharacterized protein</fullName>
    </submittedName>
</protein>
<name>A0AAV3NQL3_LITER</name>
<sequence length="266" mass="28883">MCGELENAGGYMHGLSCISMVEPEGYVHDEKRLLVEEKTNTFKNFDKTAPCSSSSTSSIGENSDISGISLDNNVSKDTEEEVQSSYKSPLDAMQPLEDVLPIRKGISRSYNGKSKSFANLADAASCKELTKPENAYAKRRRNLLAYSMAWDKNRSSSILRNSSGGIAKRVHGTTRSSLALAAAMNSLATSNSSDNLHSEHESASISPTPSHCCRVHPRLRELQADCSTPSLRGNLSAWRSFSHADLQECASSIVPTLQTETDSSLK</sequence>
<accession>A0AAV3NQL3</accession>
<reference evidence="4 5" key="1">
    <citation type="submission" date="2024-01" db="EMBL/GenBank/DDBJ databases">
        <title>The complete chloroplast genome sequence of Lithospermum erythrorhizon: insights into the phylogenetic relationship among Boraginaceae species and the maternal lineages of purple gromwells.</title>
        <authorList>
            <person name="Okada T."/>
            <person name="Watanabe K."/>
        </authorList>
    </citation>
    <scope>NUCLEOTIDE SEQUENCE [LARGE SCALE GENOMIC DNA]</scope>
</reference>
<proteinExistence type="predicted"/>
<keyword evidence="2" id="KW-0539">Nucleus</keyword>
<evidence type="ECO:0000313" key="4">
    <source>
        <dbReference type="EMBL" id="GAA0140043.1"/>
    </source>
</evidence>
<dbReference type="Proteomes" id="UP001454036">
    <property type="component" value="Unassembled WGS sequence"/>
</dbReference>
<feature type="region of interest" description="Disordered" evidence="3">
    <location>
        <begin position="190"/>
        <end position="210"/>
    </location>
</feature>